<dbReference type="Pfam" id="PF12146">
    <property type="entry name" value="Hydrolase_4"/>
    <property type="match status" value="1"/>
</dbReference>
<organism evidence="2">
    <name type="scientific">Spiroplasma citri</name>
    <dbReference type="NCBI Taxonomy" id="2133"/>
    <lineage>
        <taxon>Bacteria</taxon>
        <taxon>Bacillati</taxon>
        <taxon>Mycoplasmatota</taxon>
        <taxon>Mollicutes</taxon>
        <taxon>Entomoplasmatales</taxon>
        <taxon>Spiroplasmataceae</taxon>
        <taxon>Spiroplasma</taxon>
    </lineage>
</organism>
<dbReference type="EC" id="3.1.1.5" evidence="2"/>
<dbReference type="GO" id="GO:0004622">
    <property type="term" value="F:phosphatidylcholine lysophospholipase activity"/>
    <property type="evidence" value="ECO:0007669"/>
    <property type="project" value="UniProtKB-EC"/>
</dbReference>
<dbReference type="InterPro" id="IPR029058">
    <property type="entry name" value="AB_hydrolase_fold"/>
</dbReference>
<dbReference type="EMBL" id="AM285310">
    <property type="protein sequence ID" value="CAK99229.1"/>
    <property type="molecule type" value="Genomic_DNA"/>
</dbReference>
<feature type="domain" description="Serine aminopeptidase S33" evidence="1">
    <location>
        <begin position="3"/>
        <end position="189"/>
    </location>
</feature>
<gene>
    <name evidence="2" type="ORF">SPICI09_029</name>
</gene>
<protein>
    <submittedName>
        <fullName evidence="2">Hypothetical lysophospholipase protein</fullName>
        <ecNumber evidence="2">3.1.1.5</ecNumber>
    </submittedName>
</protein>
<dbReference type="Gene3D" id="3.40.50.1820">
    <property type="entry name" value="alpha/beta hydrolase"/>
    <property type="match status" value="1"/>
</dbReference>
<dbReference type="SUPFAM" id="SSF53474">
    <property type="entry name" value="alpha/beta-Hydrolases"/>
    <property type="match status" value="1"/>
</dbReference>
<proteinExistence type="predicted"/>
<keyword evidence="2" id="KW-0378">Hydrolase</keyword>
<reference evidence="2" key="1">
    <citation type="journal article" date="2010" name="Appl. Environ. Microbiol.">
        <title>Partial chromosome sequence of Spiroplasma citri reveals extensive viral invasion and important gene decay.</title>
        <authorList>
            <person name="Carle P."/>
            <person name="Saillard C."/>
            <person name="Carrere N."/>
            <person name="Carrere S."/>
            <person name="Duret S."/>
            <person name="Eveillard S."/>
            <person name="Gaurivaud P."/>
            <person name="Gourgues G."/>
            <person name="Gouzy J."/>
            <person name="Salar P."/>
            <person name="Verdin E."/>
            <person name="Breton M."/>
            <person name="Blanchard A."/>
            <person name="Laigret F."/>
            <person name="Bove J.M."/>
            <person name="Renaudin J."/>
            <person name="Foissac X."/>
        </authorList>
    </citation>
    <scope>NUCLEOTIDE SEQUENCE</scope>
    <source>
        <strain evidence="2">GII3-3X</strain>
    </source>
</reference>
<dbReference type="AlphaFoldDB" id="Q14MQ0"/>
<sequence length="219" mass="25393">MRDDFAKFLVANNYVVIADDHRGHGKTALSSEDLGFFAEEEGWEKIIDDLYEVTTYIKKSYPNQPIVMFGHSMVSFMVRHYAIKYGTNIAALVICETAHYSKRLLKFSVKMAKIGQKMKGPKSKDNFIYKFSYAPLNSRYKKEGNLGTEWLSTDKTVQEAFANDPLTGQVFSTSAFKDMFTGLLFITNKKNIKNSNDRFTMIYWFTKIWEDGYENCWFI</sequence>
<evidence type="ECO:0000313" key="2">
    <source>
        <dbReference type="EMBL" id="CAK99229.1"/>
    </source>
</evidence>
<dbReference type="InterPro" id="IPR022742">
    <property type="entry name" value="Hydrolase_4"/>
</dbReference>
<accession>Q14MQ0</accession>
<name>Q14MQ0_SPICI</name>
<evidence type="ECO:0000259" key="1">
    <source>
        <dbReference type="Pfam" id="PF12146"/>
    </source>
</evidence>